<comment type="caution">
    <text evidence="1">The sequence shown here is derived from an EMBL/GenBank/DDBJ whole genome shotgun (WGS) entry which is preliminary data.</text>
</comment>
<protein>
    <submittedName>
        <fullName evidence="1">Disease resistance protein RPM1</fullName>
    </submittedName>
</protein>
<accession>A0ACB8NXA8</accession>
<keyword evidence="2" id="KW-1185">Reference proteome</keyword>
<dbReference type="EMBL" id="CM039170">
    <property type="protein sequence ID" value="KAH9802482.1"/>
    <property type="molecule type" value="Genomic_DNA"/>
</dbReference>
<sequence>MDINFRLFFERLGRVLAGEEVTLPDAAKQPIQNLHAESEIVTSWLREFEDDISCLLMQKIGEVEIDDPDLGNIMDEINFFTYESEKVIDTFINSISEQKSQSSCSEDIFDALQGPQSRITDIKQRMQQLKHMDSKIIDRIKTFEAEYGYFPASSKSRDTVGLDDRMEELLDLLIEGPPQLSVVVILDSIGLDKTAFAGEAYNSSYVKHYFDCHAWISEPYSNEYDADQIVDIIIKFLMPSSRLSEIEDKNYEMKKIILHEYIMTKRYLIVIDDVWTIRMWDVIREILPDNQNGSRVLITLTDIEMVTSFQLEDGENIRLDLVPTGGPLRATYKGWPFFILYHGSISLEENIGEAVEIPLVLRYFKYCSLPFCLKPCFLYLSVFTAHLEISTRQLYQLWIAEGFIPDNSEATAESYLEQLIKEGFVEAKKRKAGGTINTCSIPGCWRPVLLLVPPEVEFIFSPSIDRGSGKKAKRLNAVEREGDFACLDDYDSQLHSLLCCSPESCHFDPIDWEKICGMFKLLRVLDLGSLVLIQYPSGIENLFLLRYLKLNIPSLKSLPSSLLSNLLNLYTLDMPFSYIDHTADEFWKMNKLRHLNFGSITLPAHPGKYCGSLENLNFISALHPCCCTEDILGRLPNLRNLRIQGDLSYNQSLLSKSLCRLSCLESLKLANESKMPRLSKIALAEYLFPHSLTHLSFSNTVLMDDPMPTLEKLPLLQVLKLKQNSYSGRKLTCGSYGFPNLKVLHLKSMLWLEEWTMGNAAMPKLECLIINPCAYLKKMPEQLWCIKSLNKFDCWWPQPELRQKLREFEDKEQYGVQLYPYGI</sequence>
<gene>
    <name evidence="1" type="ORF">KPL71_001406</name>
</gene>
<organism evidence="1 2">
    <name type="scientific">Citrus sinensis</name>
    <name type="common">Sweet orange</name>
    <name type="synonym">Citrus aurantium var. sinensis</name>
    <dbReference type="NCBI Taxonomy" id="2711"/>
    <lineage>
        <taxon>Eukaryota</taxon>
        <taxon>Viridiplantae</taxon>
        <taxon>Streptophyta</taxon>
        <taxon>Embryophyta</taxon>
        <taxon>Tracheophyta</taxon>
        <taxon>Spermatophyta</taxon>
        <taxon>Magnoliopsida</taxon>
        <taxon>eudicotyledons</taxon>
        <taxon>Gunneridae</taxon>
        <taxon>Pentapetalae</taxon>
        <taxon>rosids</taxon>
        <taxon>malvids</taxon>
        <taxon>Sapindales</taxon>
        <taxon>Rutaceae</taxon>
        <taxon>Aurantioideae</taxon>
        <taxon>Citrus</taxon>
    </lineage>
</organism>
<dbReference type="Proteomes" id="UP000829398">
    <property type="component" value="Chromosome 1"/>
</dbReference>
<name>A0ACB8NXA8_CITSI</name>
<evidence type="ECO:0000313" key="1">
    <source>
        <dbReference type="EMBL" id="KAH9802482.1"/>
    </source>
</evidence>
<evidence type="ECO:0000313" key="2">
    <source>
        <dbReference type="Proteomes" id="UP000829398"/>
    </source>
</evidence>
<proteinExistence type="predicted"/>
<reference evidence="2" key="1">
    <citation type="journal article" date="2023" name="Hortic. Res.">
        <title>A chromosome-level phased genome enabling allele-level studies in sweet orange: a case study on citrus Huanglongbing tolerance.</title>
        <authorList>
            <person name="Wu B."/>
            <person name="Yu Q."/>
            <person name="Deng Z."/>
            <person name="Duan Y."/>
            <person name="Luo F."/>
            <person name="Gmitter F. Jr."/>
        </authorList>
    </citation>
    <scope>NUCLEOTIDE SEQUENCE [LARGE SCALE GENOMIC DNA]</scope>
    <source>
        <strain evidence="2">cv. Valencia</strain>
    </source>
</reference>